<dbReference type="AlphaFoldDB" id="A0A064BYY0"/>
<dbReference type="InterPro" id="IPR010559">
    <property type="entry name" value="Sig_transdc_His_kin_internal"/>
</dbReference>
<keyword evidence="2" id="KW-1003">Cell membrane</keyword>
<gene>
    <name evidence="12" type="primary">yehU</name>
    <name evidence="15" type="ORF">AZJ28_07175</name>
    <name evidence="14" type="ORF">AZK02_09840</name>
    <name evidence="13" type="ORF">ERS021218_01074</name>
    <name evidence="12" type="ORF">ERS096071_01148</name>
</gene>
<evidence type="ECO:0000256" key="7">
    <source>
        <dbReference type="ARBA" id="ARBA00022989"/>
    </source>
</evidence>
<comment type="subcellular location">
    <subcellularLocation>
        <location evidence="1">Cell membrane</location>
        <topology evidence="1">Multi-pass membrane protein</topology>
    </subcellularLocation>
</comment>
<dbReference type="EMBL" id="CMWB01000017">
    <property type="protein sequence ID" value="CKJ15282.1"/>
    <property type="molecule type" value="Genomic_DNA"/>
</dbReference>
<dbReference type="InterPro" id="IPR003594">
    <property type="entry name" value="HATPase_dom"/>
</dbReference>
<dbReference type="EMBL" id="CRVC01000011">
    <property type="protein sequence ID" value="COR57966.1"/>
    <property type="molecule type" value="Genomic_DNA"/>
</dbReference>
<dbReference type="Proteomes" id="UP000045541">
    <property type="component" value="Unassembled WGS sequence"/>
</dbReference>
<dbReference type="InterPro" id="IPR033479">
    <property type="entry name" value="dCache_1"/>
</dbReference>
<keyword evidence="9" id="KW-0175">Coiled coil</keyword>
<evidence type="ECO:0000256" key="8">
    <source>
        <dbReference type="ARBA" id="ARBA00023136"/>
    </source>
</evidence>
<dbReference type="Pfam" id="PF06580">
    <property type="entry name" value="His_kinase"/>
    <property type="match status" value="1"/>
</dbReference>
<dbReference type="SMART" id="SM00387">
    <property type="entry name" value="HATPase_c"/>
    <property type="match status" value="1"/>
</dbReference>
<dbReference type="CDD" id="cd18773">
    <property type="entry name" value="PDC1_HK_sensor"/>
    <property type="match status" value="1"/>
</dbReference>
<evidence type="ECO:0000313" key="16">
    <source>
        <dbReference type="Proteomes" id="UP000045541"/>
    </source>
</evidence>
<sequence length="563" mass="63838">MKRSSLLVRMVISIFLVFLILLAVVGTFYYRSSSSAIEATIEGDSQTTISQTSHFIQSYIKKLETTSTSLTQQTDVLAYAENPSQDRVKGIQNLFLTILKADQDLKTVVLVTKSGQVISTDDTVQMKTSSDMMTEDWYQKAIHQGAMPVLTPARKSDSQWVISVTQELVDAKGANLGVLRLDISYETLEAYLNQLQLGQQGFAFIINENHEFVYHPQHTVYSSSSKMEAMKPYIETGQGYTLDHQSYVSQEKIAGTDWTVLGVSSLEKLDQVRSQLMWTLLWASVTSLFAFLCLVWFSLKRWIAPLKDLRETMLEIASGAQNLRAEETGAYELREVTRQFNAMLDQIDQLMADIRSQEETTRQYQLQALSSQINPHFLYNTLDTIIWMAEFQDSQRVVQVTKSLATYFRLALNQGKDLISLSDEINHVRQYLFIQKQRYGDKLDYEIAENPAFDHLVLPKLVLQPLVENALYHGIKEKEGQGHIRVSVQKEDTGLVIRIEDDGVGFQAAGDSSQSQLKRGGVGLQNVDQRLKLHFGANYQMKIDSSPQKGTKVEIYINRIETS</sequence>
<evidence type="ECO:0000259" key="11">
    <source>
        <dbReference type="PROSITE" id="PS50885"/>
    </source>
</evidence>
<evidence type="ECO:0000313" key="19">
    <source>
        <dbReference type="Proteomes" id="UP000318940"/>
    </source>
</evidence>
<evidence type="ECO:0000313" key="13">
    <source>
        <dbReference type="EMBL" id="COR57966.1"/>
    </source>
</evidence>
<reference evidence="12 16" key="1">
    <citation type="submission" date="2015-03" db="EMBL/GenBank/DDBJ databases">
        <authorList>
            <consortium name="Pathogen Informatics"/>
            <person name="Murphy D."/>
        </authorList>
    </citation>
    <scope>NUCLEOTIDE SEQUENCE [LARGE SCALE GENOMIC DNA]</scope>
    <source>
        <strain evidence="12 16">0310</strain>
    </source>
</reference>
<dbReference type="Proteomes" id="UP000318940">
    <property type="component" value="Unassembled WGS sequence"/>
</dbReference>
<keyword evidence="7 10" id="KW-1133">Transmembrane helix</keyword>
<dbReference type="Proteomes" id="UP000046095">
    <property type="component" value="Unassembled WGS sequence"/>
</dbReference>
<keyword evidence="6 12" id="KW-0418">Kinase</keyword>
<proteinExistence type="predicted"/>
<dbReference type="EC" id="2.7.13.3" evidence="12"/>
<evidence type="ECO:0000313" key="17">
    <source>
        <dbReference type="Proteomes" id="UP000046095"/>
    </source>
</evidence>
<dbReference type="EMBL" id="VMVH01000106">
    <property type="protein sequence ID" value="TVW25603.1"/>
    <property type="molecule type" value="Genomic_DNA"/>
</dbReference>
<keyword evidence="4 12" id="KW-0808">Transferase</keyword>
<dbReference type="PATRIC" id="fig|1313.5270.peg.1894"/>
<dbReference type="GO" id="GO:0000155">
    <property type="term" value="F:phosphorelay sensor kinase activity"/>
    <property type="evidence" value="ECO:0007669"/>
    <property type="project" value="InterPro"/>
</dbReference>
<reference evidence="18 19" key="3">
    <citation type="submission" date="2019-07" db="EMBL/GenBank/DDBJ databases">
        <authorList>
            <person name="Mohale T."/>
        </authorList>
    </citation>
    <scope>NUCLEOTIDE SEQUENCE [LARGE SCALE GENOMIC DNA]</scope>
    <source>
        <strain evidence="14 19">NTPn 189</strain>
        <strain evidence="15 18">NTPn 59</strain>
    </source>
</reference>
<dbReference type="EMBL" id="VMYC01000116">
    <property type="protein sequence ID" value="TVX69492.1"/>
    <property type="molecule type" value="Genomic_DNA"/>
</dbReference>
<dbReference type="PANTHER" id="PTHR42713">
    <property type="entry name" value="HISTIDINE KINASE-RELATED"/>
    <property type="match status" value="1"/>
</dbReference>
<evidence type="ECO:0000256" key="4">
    <source>
        <dbReference type="ARBA" id="ARBA00022679"/>
    </source>
</evidence>
<name>A0A064BYY0_STREE</name>
<evidence type="ECO:0000256" key="2">
    <source>
        <dbReference type="ARBA" id="ARBA00022475"/>
    </source>
</evidence>
<dbReference type="PROSITE" id="PS50885">
    <property type="entry name" value="HAMP"/>
    <property type="match status" value="1"/>
</dbReference>
<dbReference type="Proteomes" id="UP000315060">
    <property type="component" value="Unassembled WGS sequence"/>
</dbReference>
<dbReference type="Gene3D" id="6.10.340.10">
    <property type="match status" value="1"/>
</dbReference>
<dbReference type="SMART" id="SM00304">
    <property type="entry name" value="HAMP"/>
    <property type="match status" value="1"/>
</dbReference>
<dbReference type="GO" id="GO:0005886">
    <property type="term" value="C:plasma membrane"/>
    <property type="evidence" value="ECO:0007669"/>
    <property type="project" value="UniProtKB-SubCell"/>
</dbReference>
<evidence type="ECO:0000256" key="10">
    <source>
        <dbReference type="SAM" id="Phobius"/>
    </source>
</evidence>
<dbReference type="InterPro" id="IPR036890">
    <property type="entry name" value="HATPase_C_sf"/>
</dbReference>
<evidence type="ECO:0000256" key="1">
    <source>
        <dbReference type="ARBA" id="ARBA00004651"/>
    </source>
</evidence>
<feature type="transmembrane region" description="Helical" evidence="10">
    <location>
        <begin position="7"/>
        <end position="30"/>
    </location>
</feature>
<evidence type="ECO:0000313" key="12">
    <source>
        <dbReference type="EMBL" id="CKJ15282.1"/>
    </source>
</evidence>
<evidence type="ECO:0000313" key="18">
    <source>
        <dbReference type="Proteomes" id="UP000315060"/>
    </source>
</evidence>
<feature type="coiled-coil region" evidence="9">
    <location>
        <begin position="333"/>
        <end position="367"/>
    </location>
</feature>
<dbReference type="Pfam" id="PF02743">
    <property type="entry name" value="dCache_1"/>
    <property type="match status" value="1"/>
</dbReference>
<feature type="domain" description="HAMP" evidence="11">
    <location>
        <begin position="300"/>
        <end position="352"/>
    </location>
</feature>
<keyword evidence="3" id="KW-0597">Phosphoprotein</keyword>
<dbReference type="Pfam" id="PF00672">
    <property type="entry name" value="HAMP"/>
    <property type="match status" value="1"/>
</dbReference>
<dbReference type="InterPro" id="IPR003660">
    <property type="entry name" value="HAMP_dom"/>
</dbReference>
<evidence type="ECO:0000313" key="14">
    <source>
        <dbReference type="EMBL" id="TVW25603.1"/>
    </source>
</evidence>
<dbReference type="Gene3D" id="3.30.450.20">
    <property type="entry name" value="PAS domain"/>
    <property type="match status" value="2"/>
</dbReference>
<dbReference type="InterPro" id="IPR051552">
    <property type="entry name" value="HptR"/>
</dbReference>
<keyword evidence="8 10" id="KW-0472">Membrane</keyword>
<evidence type="ECO:0000256" key="9">
    <source>
        <dbReference type="SAM" id="Coils"/>
    </source>
</evidence>
<evidence type="ECO:0000256" key="5">
    <source>
        <dbReference type="ARBA" id="ARBA00022692"/>
    </source>
</evidence>
<evidence type="ECO:0000256" key="3">
    <source>
        <dbReference type="ARBA" id="ARBA00022553"/>
    </source>
</evidence>
<dbReference type="RefSeq" id="WP_016397991.1">
    <property type="nucleotide sequence ID" value="NZ_CGYS01000002.1"/>
</dbReference>
<dbReference type="Gene3D" id="3.30.565.10">
    <property type="entry name" value="Histidine kinase-like ATPase, C-terminal domain"/>
    <property type="match status" value="1"/>
</dbReference>
<organism evidence="12 16">
    <name type="scientific">Streptococcus pneumoniae</name>
    <dbReference type="NCBI Taxonomy" id="1313"/>
    <lineage>
        <taxon>Bacteria</taxon>
        <taxon>Bacillati</taxon>
        <taxon>Bacillota</taxon>
        <taxon>Bacilli</taxon>
        <taxon>Lactobacillales</taxon>
        <taxon>Streptococcaceae</taxon>
        <taxon>Streptococcus</taxon>
    </lineage>
</organism>
<accession>A0A064BYY0</accession>
<dbReference type="SUPFAM" id="SSF55874">
    <property type="entry name" value="ATPase domain of HSP90 chaperone/DNA topoisomerase II/histidine kinase"/>
    <property type="match status" value="1"/>
</dbReference>
<evidence type="ECO:0000256" key="6">
    <source>
        <dbReference type="ARBA" id="ARBA00022777"/>
    </source>
</evidence>
<keyword evidence="5 10" id="KW-0812">Transmembrane</keyword>
<reference evidence="13 17" key="2">
    <citation type="submission" date="2015-03" db="EMBL/GenBank/DDBJ databases">
        <authorList>
            <person name="Murphy D."/>
        </authorList>
    </citation>
    <scope>NUCLEOTIDE SEQUENCE [LARGE SCALE GENOMIC DNA]</scope>
    <source>
        <strain evidence="13 17">SMRU1708</strain>
    </source>
</reference>
<feature type="transmembrane region" description="Helical" evidence="10">
    <location>
        <begin position="276"/>
        <end position="297"/>
    </location>
</feature>
<dbReference type="Pfam" id="PF02518">
    <property type="entry name" value="HATPase_c"/>
    <property type="match status" value="1"/>
</dbReference>
<dbReference type="PANTHER" id="PTHR42713:SF2">
    <property type="entry name" value="TWO-COMPONENT SENSOR KINASE YESM"/>
    <property type="match status" value="1"/>
</dbReference>
<protein>
    <submittedName>
        <fullName evidence="12 14">Histidine kinase</fullName>
        <ecNumber evidence="12">2.7.13.3</ecNumber>
    </submittedName>
</protein>
<dbReference type="CDD" id="cd06225">
    <property type="entry name" value="HAMP"/>
    <property type="match status" value="1"/>
</dbReference>
<evidence type="ECO:0000313" key="15">
    <source>
        <dbReference type="EMBL" id="TVX69492.1"/>
    </source>
</evidence>